<accession>A0A1V6SJ62</accession>
<dbReference type="AlphaFoldDB" id="A0A1V6SJ62"/>
<sequence>MICEYINRSLDEEEEFHFLRFELLQRLNIVKLLLDLVRLKGQFQRDKRASIQDLETLESTLQKYATAIWNHQFLKGKAALEKAETRRRKLLLQCYFQSRVNDQFTPTTALSTTQSKELIHCGGPDAVYALSSCILR</sequence>
<evidence type="ECO:0000313" key="1">
    <source>
        <dbReference type="EMBL" id="OQE14065.1"/>
    </source>
</evidence>
<protein>
    <submittedName>
        <fullName evidence="1">Uncharacterized protein</fullName>
    </submittedName>
</protein>
<keyword evidence="2" id="KW-1185">Reference proteome</keyword>
<dbReference type="OrthoDB" id="3546297at2759"/>
<comment type="caution">
    <text evidence="1">The sequence shown here is derived from an EMBL/GenBank/DDBJ whole genome shotgun (WGS) entry which is preliminary data.</text>
</comment>
<reference evidence="2" key="1">
    <citation type="journal article" date="2017" name="Nat. Microbiol.">
        <title>Global analysis of biosynthetic gene clusters reveals vast potential of secondary metabolite production in Penicillium species.</title>
        <authorList>
            <person name="Nielsen J.C."/>
            <person name="Grijseels S."/>
            <person name="Prigent S."/>
            <person name="Ji B."/>
            <person name="Dainat J."/>
            <person name="Nielsen K.F."/>
            <person name="Frisvad J.C."/>
            <person name="Workman M."/>
            <person name="Nielsen J."/>
        </authorList>
    </citation>
    <scope>NUCLEOTIDE SEQUENCE [LARGE SCALE GENOMIC DNA]</scope>
    <source>
        <strain evidence="2">IBT 14082</strain>
    </source>
</reference>
<dbReference type="STRING" id="254877.A0A1V6SJ62"/>
<evidence type="ECO:0000313" key="2">
    <source>
        <dbReference type="Proteomes" id="UP000191342"/>
    </source>
</evidence>
<name>A0A1V6SJ62_9EURO</name>
<gene>
    <name evidence="1" type="ORF">PENFLA_c041G07296</name>
</gene>
<organism evidence="1 2">
    <name type="scientific">Penicillium flavigenum</name>
    <dbReference type="NCBI Taxonomy" id="254877"/>
    <lineage>
        <taxon>Eukaryota</taxon>
        <taxon>Fungi</taxon>
        <taxon>Dikarya</taxon>
        <taxon>Ascomycota</taxon>
        <taxon>Pezizomycotina</taxon>
        <taxon>Eurotiomycetes</taxon>
        <taxon>Eurotiomycetidae</taxon>
        <taxon>Eurotiales</taxon>
        <taxon>Aspergillaceae</taxon>
        <taxon>Penicillium</taxon>
    </lineage>
</organism>
<dbReference type="EMBL" id="MLQL01000041">
    <property type="protein sequence ID" value="OQE14065.1"/>
    <property type="molecule type" value="Genomic_DNA"/>
</dbReference>
<dbReference type="Proteomes" id="UP000191342">
    <property type="component" value="Unassembled WGS sequence"/>
</dbReference>
<proteinExistence type="predicted"/>